<dbReference type="GO" id="GO:0016491">
    <property type="term" value="F:oxidoreductase activity"/>
    <property type="evidence" value="ECO:0007669"/>
    <property type="project" value="InterPro"/>
</dbReference>
<protein>
    <recommendedName>
        <fullName evidence="5">Nitroreductase</fullName>
    </recommendedName>
</protein>
<reference evidence="3 4" key="1">
    <citation type="journal article" date="2019" name="Emerg. Microbes Infect.">
        <title>Comprehensive subspecies identification of 175 nontuberculous mycobacteria species based on 7547 genomic profiles.</title>
        <authorList>
            <person name="Matsumoto Y."/>
            <person name="Kinjo T."/>
            <person name="Motooka D."/>
            <person name="Nabeya D."/>
            <person name="Jung N."/>
            <person name="Uechi K."/>
            <person name="Horii T."/>
            <person name="Iida T."/>
            <person name="Fujita J."/>
            <person name="Nakamura S."/>
        </authorList>
    </citation>
    <scope>NUCLEOTIDE SEQUENCE [LARGE SCALE GENOMIC DNA]</scope>
    <source>
        <strain evidence="3 4">JCM 13323</strain>
    </source>
</reference>
<dbReference type="AlphaFoldDB" id="A0A7I7M4Z9"/>
<gene>
    <name evidence="3" type="ORF">MPSYJ_03980</name>
</gene>
<name>A0A7I7M4Z9_9MYCO</name>
<dbReference type="NCBIfam" id="TIGR00026">
    <property type="entry name" value="hi_GC_TIGR00026"/>
    <property type="match status" value="1"/>
</dbReference>
<dbReference type="PANTHER" id="PTHR39428:SF1">
    <property type="entry name" value="F420H(2)-DEPENDENT QUINONE REDUCTASE RV1261C"/>
    <property type="match status" value="1"/>
</dbReference>
<dbReference type="PANTHER" id="PTHR39428">
    <property type="entry name" value="F420H(2)-DEPENDENT QUINONE REDUCTASE RV1261C"/>
    <property type="match status" value="1"/>
</dbReference>
<dbReference type="Proteomes" id="UP000466514">
    <property type="component" value="Chromosome"/>
</dbReference>
<organism evidence="3 4">
    <name type="scientific">Mycolicibacterium psychrotolerans</name>
    <dbReference type="NCBI Taxonomy" id="216929"/>
    <lineage>
        <taxon>Bacteria</taxon>
        <taxon>Bacillati</taxon>
        <taxon>Actinomycetota</taxon>
        <taxon>Actinomycetes</taxon>
        <taxon>Mycobacteriales</taxon>
        <taxon>Mycobacteriaceae</taxon>
        <taxon>Mycolicibacterium</taxon>
    </lineage>
</organism>
<dbReference type="GO" id="GO:0005886">
    <property type="term" value="C:plasma membrane"/>
    <property type="evidence" value="ECO:0007669"/>
    <property type="project" value="TreeGrafter"/>
</dbReference>
<evidence type="ECO:0008006" key="5">
    <source>
        <dbReference type="Google" id="ProtNLM"/>
    </source>
</evidence>
<dbReference type="GO" id="GO:0070967">
    <property type="term" value="F:coenzyme F420 binding"/>
    <property type="evidence" value="ECO:0007669"/>
    <property type="project" value="TreeGrafter"/>
</dbReference>
<comment type="similarity">
    <text evidence="1">Belongs to the F420H(2)-dependent quinone reductase family.</text>
</comment>
<dbReference type="Gene3D" id="2.30.110.10">
    <property type="entry name" value="Electron Transport, Fmn-binding Protein, Chain A"/>
    <property type="match status" value="1"/>
</dbReference>
<sequence length="182" mass="19699">MRNATLQEARLRDNSAMPGRSFDDASLFHRAMRGVAATKAGRVLFKPTAHRLDQLVSELTGGKHSFAGIAAGLPTVILTTTGAKSGKPRTVALLGIPHLDGVAVVAANYGDARHPGWYHNLKANPAATVTIEGDTWCATARIATPGEREEIWKKGVELYPGLTKEQEWAGNRQIEAFILKWC</sequence>
<proteinExistence type="inferred from homology"/>
<dbReference type="Pfam" id="PF04075">
    <property type="entry name" value="F420H2_quin_red"/>
    <property type="match status" value="1"/>
</dbReference>
<dbReference type="KEGG" id="mpsc:MPSYJ_03980"/>
<evidence type="ECO:0000313" key="3">
    <source>
        <dbReference type="EMBL" id="BBX66937.1"/>
    </source>
</evidence>
<dbReference type="SUPFAM" id="SSF50475">
    <property type="entry name" value="FMN-binding split barrel"/>
    <property type="match status" value="1"/>
</dbReference>
<evidence type="ECO:0000256" key="1">
    <source>
        <dbReference type="ARBA" id="ARBA00008710"/>
    </source>
</evidence>
<keyword evidence="4" id="KW-1185">Reference proteome</keyword>
<dbReference type="InterPro" id="IPR004378">
    <property type="entry name" value="F420H2_quin_Rdtase"/>
</dbReference>
<dbReference type="EMBL" id="AP022574">
    <property type="protein sequence ID" value="BBX66937.1"/>
    <property type="molecule type" value="Genomic_DNA"/>
</dbReference>
<dbReference type="InterPro" id="IPR012349">
    <property type="entry name" value="Split_barrel_FMN-bd"/>
</dbReference>
<accession>A0A7I7M4Z9</accession>
<evidence type="ECO:0000313" key="4">
    <source>
        <dbReference type="Proteomes" id="UP000466514"/>
    </source>
</evidence>
<evidence type="ECO:0000256" key="2">
    <source>
        <dbReference type="ARBA" id="ARBA00049106"/>
    </source>
</evidence>
<comment type="catalytic activity">
    <reaction evidence="2">
        <text>oxidized coenzyme F420-(gamma-L-Glu)(n) + a quinol + H(+) = reduced coenzyme F420-(gamma-L-Glu)(n) + a quinone</text>
        <dbReference type="Rhea" id="RHEA:39663"/>
        <dbReference type="Rhea" id="RHEA-COMP:12939"/>
        <dbReference type="Rhea" id="RHEA-COMP:14378"/>
        <dbReference type="ChEBI" id="CHEBI:15378"/>
        <dbReference type="ChEBI" id="CHEBI:24646"/>
        <dbReference type="ChEBI" id="CHEBI:132124"/>
        <dbReference type="ChEBI" id="CHEBI:133980"/>
        <dbReference type="ChEBI" id="CHEBI:139511"/>
    </reaction>
</comment>